<proteinExistence type="predicted"/>
<evidence type="ECO:0000313" key="2">
    <source>
        <dbReference type="EMBL" id="TVT97627.1"/>
    </source>
</evidence>
<dbReference type="Proteomes" id="UP000324897">
    <property type="component" value="Unassembled WGS sequence"/>
</dbReference>
<protein>
    <submittedName>
        <fullName evidence="2">Uncharacterized protein</fullName>
    </submittedName>
</protein>
<comment type="caution">
    <text evidence="2">The sequence shown here is derived from an EMBL/GenBank/DDBJ whole genome shotgun (WGS) entry which is preliminary data.</text>
</comment>
<reference evidence="2 3" key="1">
    <citation type="journal article" date="2019" name="Sci. Rep.">
        <title>A high-quality genome of Eragrostis curvula grass provides insights into Poaceae evolution and supports new strategies to enhance forage quality.</title>
        <authorList>
            <person name="Carballo J."/>
            <person name="Santos B.A.C.M."/>
            <person name="Zappacosta D."/>
            <person name="Garbus I."/>
            <person name="Selva J.P."/>
            <person name="Gallo C.A."/>
            <person name="Diaz A."/>
            <person name="Albertini E."/>
            <person name="Caccamo M."/>
            <person name="Echenique V."/>
        </authorList>
    </citation>
    <scope>NUCLEOTIDE SEQUENCE [LARGE SCALE GENOMIC DNA]</scope>
    <source>
        <strain evidence="3">cv. Victoria</strain>
        <tissue evidence="2">Leaf</tissue>
    </source>
</reference>
<keyword evidence="3" id="KW-1185">Reference proteome</keyword>
<feature type="non-terminal residue" evidence="2">
    <location>
        <position position="262"/>
    </location>
</feature>
<dbReference type="Gramene" id="TVT97627">
    <property type="protein sequence ID" value="TVT97627"/>
    <property type="gene ID" value="EJB05_57118"/>
</dbReference>
<feature type="compositionally biased region" description="Polar residues" evidence="1">
    <location>
        <begin position="101"/>
        <end position="114"/>
    </location>
</feature>
<sequence length="262" mass="28523">MVSDAWRLARPGGQQRQHGAAAGGNSVAAMACCSSSRGGDLLGQRRQGSEISRPCPSSSRRPRRRAPTPRALREIPPALFLPGCASAPPGALPSRRWRISKASSGTPVTTSSSIVPVDDLKRRSDDDGLLPQPPQQHDVPVDLLLLAPPRACIWYSGWWQLLVWWSGVLQSDARGRGMHWSQPHPPSKEVSCFAAPPPSAIFFLQVKFAFLISIREVTWLSIIRYHGEAFDEEAAVQFAAFRWLVAGIVPSHVGLLPASCGR</sequence>
<dbReference type="AlphaFoldDB" id="A0A5J9SED7"/>
<dbReference type="EMBL" id="RWGY01000975">
    <property type="protein sequence ID" value="TVT97627.1"/>
    <property type="molecule type" value="Genomic_DNA"/>
</dbReference>
<feature type="region of interest" description="Disordered" evidence="1">
    <location>
        <begin position="38"/>
        <end position="70"/>
    </location>
</feature>
<dbReference type="PROSITE" id="PS51257">
    <property type="entry name" value="PROKAR_LIPOPROTEIN"/>
    <property type="match status" value="1"/>
</dbReference>
<feature type="compositionally biased region" description="Low complexity" evidence="1">
    <location>
        <begin position="12"/>
        <end position="22"/>
    </location>
</feature>
<feature type="region of interest" description="Disordered" evidence="1">
    <location>
        <begin position="1"/>
        <end position="22"/>
    </location>
</feature>
<feature type="non-terminal residue" evidence="2">
    <location>
        <position position="1"/>
    </location>
</feature>
<organism evidence="2 3">
    <name type="scientific">Eragrostis curvula</name>
    <name type="common">weeping love grass</name>
    <dbReference type="NCBI Taxonomy" id="38414"/>
    <lineage>
        <taxon>Eukaryota</taxon>
        <taxon>Viridiplantae</taxon>
        <taxon>Streptophyta</taxon>
        <taxon>Embryophyta</taxon>
        <taxon>Tracheophyta</taxon>
        <taxon>Spermatophyta</taxon>
        <taxon>Magnoliopsida</taxon>
        <taxon>Liliopsida</taxon>
        <taxon>Poales</taxon>
        <taxon>Poaceae</taxon>
        <taxon>PACMAD clade</taxon>
        <taxon>Chloridoideae</taxon>
        <taxon>Eragrostideae</taxon>
        <taxon>Eragrostidinae</taxon>
        <taxon>Eragrostis</taxon>
    </lineage>
</organism>
<gene>
    <name evidence="2" type="ORF">EJB05_57118</name>
</gene>
<evidence type="ECO:0000256" key="1">
    <source>
        <dbReference type="SAM" id="MobiDB-lite"/>
    </source>
</evidence>
<accession>A0A5J9SED7</accession>
<name>A0A5J9SED7_9POAL</name>
<evidence type="ECO:0000313" key="3">
    <source>
        <dbReference type="Proteomes" id="UP000324897"/>
    </source>
</evidence>
<feature type="region of interest" description="Disordered" evidence="1">
    <location>
        <begin position="101"/>
        <end position="133"/>
    </location>
</feature>